<reference evidence="1" key="1">
    <citation type="journal article" date="2023" name="Mol. Ecol. Resour.">
        <title>Chromosome-level genome assembly of a triploid poplar Populus alba 'Berolinensis'.</title>
        <authorList>
            <person name="Chen S."/>
            <person name="Yu Y."/>
            <person name="Wang X."/>
            <person name="Wang S."/>
            <person name="Zhang T."/>
            <person name="Zhou Y."/>
            <person name="He R."/>
            <person name="Meng N."/>
            <person name="Wang Y."/>
            <person name="Liu W."/>
            <person name="Liu Z."/>
            <person name="Liu J."/>
            <person name="Guo Q."/>
            <person name="Huang H."/>
            <person name="Sederoff R.R."/>
            <person name="Wang G."/>
            <person name="Qu G."/>
            <person name="Chen S."/>
        </authorList>
    </citation>
    <scope>NUCLEOTIDE SEQUENCE</scope>
    <source>
        <strain evidence="1">SC-2020</strain>
    </source>
</reference>
<dbReference type="AlphaFoldDB" id="A0AAD6WDE1"/>
<dbReference type="EMBL" id="JAQIZT010000002">
    <property type="protein sequence ID" value="KAJ7008242.1"/>
    <property type="molecule type" value="Genomic_DNA"/>
</dbReference>
<proteinExistence type="predicted"/>
<name>A0AAD6WDE1_9ROSI</name>
<evidence type="ECO:0000313" key="1">
    <source>
        <dbReference type="EMBL" id="KAJ7008242.1"/>
    </source>
</evidence>
<keyword evidence="2" id="KW-1185">Reference proteome</keyword>
<gene>
    <name evidence="1" type="ORF">NC653_007051</name>
</gene>
<evidence type="ECO:0000313" key="2">
    <source>
        <dbReference type="Proteomes" id="UP001164929"/>
    </source>
</evidence>
<dbReference type="Proteomes" id="UP001164929">
    <property type="component" value="Chromosome 2"/>
</dbReference>
<accession>A0AAD6WDE1</accession>
<comment type="caution">
    <text evidence="1">The sequence shown here is derived from an EMBL/GenBank/DDBJ whole genome shotgun (WGS) entry which is preliminary data.</text>
</comment>
<protein>
    <submittedName>
        <fullName evidence="1">Uncharacterized protein</fullName>
    </submittedName>
</protein>
<organism evidence="1 2">
    <name type="scientific">Populus alba x Populus x berolinensis</name>
    <dbReference type="NCBI Taxonomy" id="444605"/>
    <lineage>
        <taxon>Eukaryota</taxon>
        <taxon>Viridiplantae</taxon>
        <taxon>Streptophyta</taxon>
        <taxon>Embryophyta</taxon>
        <taxon>Tracheophyta</taxon>
        <taxon>Spermatophyta</taxon>
        <taxon>Magnoliopsida</taxon>
        <taxon>eudicotyledons</taxon>
        <taxon>Gunneridae</taxon>
        <taxon>Pentapetalae</taxon>
        <taxon>rosids</taxon>
        <taxon>fabids</taxon>
        <taxon>Malpighiales</taxon>
        <taxon>Salicaceae</taxon>
        <taxon>Saliceae</taxon>
        <taxon>Populus</taxon>
    </lineage>
</organism>
<sequence length="116" mass="13171">MYYPLEFSDNLCSANPESSTLLQVSDHDHSGDDKNNSDLYLVLLLYEQENLAVLPRKDTRGGGGFMDQSNAINHQKETCLPRPLESFDKLELIMQDSGKSSTFLSKKINYWLRPAN</sequence>